<dbReference type="Proteomes" id="UP001060215">
    <property type="component" value="Chromosome 7"/>
</dbReference>
<keyword evidence="2" id="KW-1185">Reference proteome</keyword>
<sequence>MGCGGDGLPPERKIATEKEAGIGGTTVEEKCRKGDTGAEVGWKGDHSRGNGVAVVRDGGYKEIWKALERGHPNLMLNSTRNNYMQNSTQQELKKSDEYRIKYYDSMFS</sequence>
<gene>
    <name evidence="1" type="ORF">LOK49_LG07G01037</name>
</gene>
<accession>A0ACC0H8I2</accession>
<reference evidence="1 2" key="1">
    <citation type="journal article" date="2022" name="Plant J.">
        <title>Chromosome-level genome of Camellia lanceoleosa provides a valuable resource for understanding genome evolution and self-incompatibility.</title>
        <authorList>
            <person name="Gong W."/>
            <person name="Xiao S."/>
            <person name="Wang L."/>
            <person name="Liao Z."/>
            <person name="Chang Y."/>
            <person name="Mo W."/>
            <person name="Hu G."/>
            <person name="Li W."/>
            <person name="Zhao G."/>
            <person name="Zhu H."/>
            <person name="Hu X."/>
            <person name="Ji K."/>
            <person name="Xiang X."/>
            <person name="Song Q."/>
            <person name="Yuan D."/>
            <person name="Jin S."/>
            <person name="Zhang L."/>
        </authorList>
    </citation>
    <scope>NUCLEOTIDE SEQUENCE [LARGE SCALE GENOMIC DNA]</scope>
    <source>
        <strain evidence="1">SQ_2022a</strain>
    </source>
</reference>
<proteinExistence type="predicted"/>
<dbReference type="EMBL" id="CM045764">
    <property type="protein sequence ID" value="KAI8009178.1"/>
    <property type="molecule type" value="Genomic_DNA"/>
</dbReference>
<evidence type="ECO:0000313" key="1">
    <source>
        <dbReference type="EMBL" id="KAI8009178.1"/>
    </source>
</evidence>
<name>A0ACC0H8I2_9ERIC</name>
<comment type="caution">
    <text evidence="1">The sequence shown here is derived from an EMBL/GenBank/DDBJ whole genome shotgun (WGS) entry which is preliminary data.</text>
</comment>
<protein>
    <submittedName>
        <fullName evidence="1">Uncharacterized protein</fullName>
    </submittedName>
</protein>
<organism evidence="1 2">
    <name type="scientific">Camellia lanceoleosa</name>
    <dbReference type="NCBI Taxonomy" id="1840588"/>
    <lineage>
        <taxon>Eukaryota</taxon>
        <taxon>Viridiplantae</taxon>
        <taxon>Streptophyta</taxon>
        <taxon>Embryophyta</taxon>
        <taxon>Tracheophyta</taxon>
        <taxon>Spermatophyta</taxon>
        <taxon>Magnoliopsida</taxon>
        <taxon>eudicotyledons</taxon>
        <taxon>Gunneridae</taxon>
        <taxon>Pentapetalae</taxon>
        <taxon>asterids</taxon>
        <taxon>Ericales</taxon>
        <taxon>Theaceae</taxon>
        <taxon>Camellia</taxon>
    </lineage>
</organism>
<evidence type="ECO:0000313" key="2">
    <source>
        <dbReference type="Proteomes" id="UP001060215"/>
    </source>
</evidence>